<feature type="compositionally biased region" description="Basic and acidic residues" evidence="1">
    <location>
        <begin position="167"/>
        <end position="176"/>
    </location>
</feature>
<evidence type="ECO:0000313" key="3">
    <source>
        <dbReference type="Proteomes" id="UP001558613"/>
    </source>
</evidence>
<dbReference type="Proteomes" id="UP001558613">
    <property type="component" value="Unassembled WGS sequence"/>
</dbReference>
<sequence length="176" mass="19804">MRQQRANAELCVGNKRVEPLLIPQVACFNSTLFERWQKQNLLKLRTVSSSVTDSECKEKTADLQTEPMICSGFLEFVVGAGRFKEDDLNAWRADREICGVGWMDAGLIVQNRQPPSALEVQKLQSQSSKRVESSETGEVNHCNFIFNFGERLEGPSPETEAVLPVESQRKGMRPSE</sequence>
<protein>
    <submittedName>
        <fullName evidence="2">Uncharacterized protein</fullName>
    </submittedName>
</protein>
<dbReference type="EMBL" id="JAYMGO010000019">
    <property type="protein sequence ID" value="KAL1255933.1"/>
    <property type="molecule type" value="Genomic_DNA"/>
</dbReference>
<proteinExistence type="predicted"/>
<evidence type="ECO:0000313" key="2">
    <source>
        <dbReference type="EMBL" id="KAL1255933.1"/>
    </source>
</evidence>
<gene>
    <name evidence="2" type="ORF">QQF64_013994</name>
</gene>
<comment type="caution">
    <text evidence="2">The sequence shown here is derived from an EMBL/GenBank/DDBJ whole genome shotgun (WGS) entry which is preliminary data.</text>
</comment>
<keyword evidence="3" id="KW-1185">Reference proteome</keyword>
<reference evidence="2 3" key="1">
    <citation type="submission" date="2023-09" db="EMBL/GenBank/DDBJ databases">
        <authorList>
            <person name="Wang M."/>
        </authorList>
    </citation>
    <scope>NUCLEOTIDE SEQUENCE [LARGE SCALE GENOMIC DNA]</scope>
    <source>
        <strain evidence="2">GT-2023</strain>
        <tissue evidence="2">Liver</tissue>
    </source>
</reference>
<feature type="region of interest" description="Disordered" evidence="1">
    <location>
        <begin position="151"/>
        <end position="176"/>
    </location>
</feature>
<accession>A0ABR3LWX4</accession>
<organism evidence="2 3">
    <name type="scientific">Cirrhinus molitorella</name>
    <name type="common">mud carp</name>
    <dbReference type="NCBI Taxonomy" id="172907"/>
    <lineage>
        <taxon>Eukaryota</taxon>
        <taxon>Metazoa</taxon>
        <taxon>Chordata</taxon>
        <taxon>Craniata</taxon>
        <taxon>Vertebrata</taxon>
        <taxon>Euteleostomi</taxon>
        <taxon>Actinopterygii</taxon>
        <taxon>Neopterygii</taxon>
        <taxon>Teleostei</taxon>
        <taxon>Ostariophysi</taxon>
        <taxon>Cypriniformes</taxon>
        <taxon>Cyprinidae</taxon>
        <taxon>Labeoninae</taxon>
        <taxon>Labeonini</taxon>
        <taxon>Cirrhinus</taxon>
    </lineage>
</organism>
<name>A0ABR3LWX4_9TELE</name>
<evidence type="ECO:0000256" key="1">
    <source>
        <dbReference type="SAM" id="MobiDB-lite"/>
    </source>
</evidence>